<dbReference type="SUPFAM" id="SSF49899">
    <property type="entry name" value="Concanavalin A-like lectins/glucanases"/>
    <property type="match status" value="1"/>
</dbReference>
<feature type="compositionally biased region" description="Low complexity" evidence="1">
    <location>
        <begin position="319"/>
        <end position="337"/>
    </location>
</feature>
<dbReference type="GO" id="GO:0031505">
    <property type="term" value="P:fungal-type cell wall organization"/>
    <property type="evidence" value="ECO:0007669"/>
    <property type="project" value="TreeGrafter"/>
</dbReference>
<feature type="domain" description="GH16" evidence="3">
    <location>
        <begin position="20"/>
        <end position="255"/>
    </location>
</feature>
<dbReference type="EMBL" id="JADCTT010000001">
    <property type="protein sequence ID" value="KAF9760055.1"/>
    <property type="molecule type" value="Genomic_DNA"/>
</dbReference>
<dbReference type="InterPro" id="IPR000757">
    <property type="entry name" value="Beta-glucanase-like"/>
</dbReference>
<proteinExistence type="predicted"/>
<organism evidence="4 5">
    <name type="scientific">Bionectria ochroleuca</name>
    <name type="common">Gliocladium roseum</name>
    <dbReference type="NCBI Taxonomy" id="29856"/>
    <lineage>
        <taxon>Eukaryota</taxon>
        <taxon>Fungi</taxon>
        <taxon>Dikarya</taxon>
        <taxon>Ascomycota</taxon>
        <taxon>Pezizomycotina</taxon>
        <taxon>Sordariomycetes</taxon>
        <taxon>Hypocreomycetidae</taxon>
        <taxon>Hypocreales</taxon>
        <taxon>Bionectriaceae</taxon>
        <taxon>Clonostachys</taxon>
    </lineage>
</organism>
<feature type="region of interest" description="Disordered" evidence="1">
    <location>
        <begin position="577"/>
        <end position="621"/>
    </location>
</feature>
<feature type="region of interest" description="Disordered" evidence="1">
    <location>
        <begin position="251"/>
        <end position="337"/>
    </location>
</feature>
<gene>
    <name evidence="4" type="ORF">IM811_001749</name>
</gene>
<sequence>MVAKTLFTAITLAGLSAAQTYTDCNPTEKECPAAPALGNKQIDCDLTAGMCDGFTQLDTLTNVTYSEKGALFRIDNEDQAPTFASDKYIFFGHVEVEVQAAAGQGIVTAIVLLSADLDEIDWEWVGGTDGEVQSNCFGRAGVNTTYTCVSDHAVSSPYTTYHTYGFDWTSSKLDWLIDGKVVRTLAFEDAVGGTRFPQTPSQVKIGTWVGGKSSNSDGLIWWAGGLTDFNDAPFDAYFKSVKVTDYAGGDSAPDESILDQGEAVSSSSSSSTVPATTASEKPVSSTTSLAVSTTSVTSETISSADSSPTESPVGSTTQTTDVSRSTPSSSVPVSNTVSYTPIETNTSVEISATSSLHSDTITSSNPTIIQTPSSSTTPASSAAEEQLTTSTLFSTSIYTVTSCAPTVTDCPADSTVLVTATIPILTTVCPVSASASGPASTAQTQTESSYVSVPTGGSNEILTTSTIFTTSVHTVTSCAPTVTDCPADSTVLATETIPVSTTIFPISASTTASQSNNYPALTSNVEDQYTTSTIYATSTRTVTSCAPTVKNCPADSTKVVTETLAISTAVHLISSASPTPALGTTDVPDVKDTQSAKPTAGSSLSTASRLSSNAPALPTISRSSPLPSTIVFATPSHVSHSLNSTATQLPLTAAGAARLGRGIELATVLALAIVLVV</sequence>
<dbReference type="Pfam" id="PF00722">
    <property type="entry name" value="Glyco_hydro_16"/>
    <property type="match status" value="1"/>
</dbReference>
<evidence type="ECO:0000259" key="3">
    <source>
        <dbReference type="PROSITE" id="PS51762"/>
    </source>
</evidence>
<feature type="signal peptide" evidence="2">
    <location>
        <begin position="1"/>
        <end position="18"/>
    </location>
</feature>
<feature type="compositionally biased region" description="Low complexity" evidence="1">
    <location>
        <begin position="599"/>
        <end position="612"/>
    </location>
</feature>
<dbReference type="PANTHER" id="PTHR10963:SF68">
    <property type="entry name" value="GLYCOSIDASE CRH1-RELATED"/>
    <property type="match status" value="1"/>
</dbReference>
<dbReference type="InterPro" id="IPR050546">
    <property type="entry name" value="Glycosyl_Hydrlase_16"/>
</dbReference>
<dbReference type="GO" id="GO:0009277">
    <property type="term" value="C:fungal-type cell wall"/>
    <property type="evidence" value="ECO:0007669"/>
    <property type="project" value="TreeGrafter"/>
</dbReference>
<feature type="compositionally biased region" description="Low complexity" evidence="1">
    <location>
        <begin position="263"/>
        <end position="303"/>
    </location>
</feature>
<reference evidence="4" key="1">
    <citation type="submission" date="2020-10" db="EMBL/GenBank/DDBJ databases">
        <title>High-Quality Genome Resource of Clonostachys rosea strain S41 by Oxford Nanopore Long-Read Sequencing.</title>
        <authorList>
            <person name="Wang H."/>
        </authorList>
    </citation>
    <scope>NUCLEOTIDE SEQUENCE</scope>
    <source>
        <strain evidence="4">S41</strain>
    </source>
</reference>
<dbReference type="Gene3D" id="2.60.120.200">
    <property type="match status" value="1"/>
</dbReference>
<evidence type="ECO:0000256" key="1">
    <source>
        <dbReference type="SAM" id="MobiDB-lite"/>
    </source>
</evidence>
<feature type="chain" id="PRO_5034520931" description="GH16 domain-containing protein" evidence="2">
    <location>
        <begin position="19"/>
        <end position="677"/>
    </location>
</feature>
<protein>
    <recommendedName>
        <fullName evidence="3">GH16 domain-containing protein</fullName>
    </recommendedName>
</protein>
<comment type="caution">
    <text evidence="4">The sequence shown here is derived from an EMBL/GenBank/DDBJ whole genome shotgun (WGS) entry which is preliminary data.</text>
</comment>
<dbReference type="PROSITE" id="PS51762">
    <property type="entry name" value="GH16_2"/>
    <property type="match status" value="1"/>
</dbReference>
<evidence type="ECO:0000256" key="2">
    <source>
        <dbReference type="SAM" id="SignalP"/>
    </source>
</evidence>
<dbReference type="InterPro" id="IPR013320">
    <property type="entry name" value="ConA-like_dom_sf"/>
</dbReference>
<dbReference type="PANTHER" id="PTHR10963">
    <property type="entry name" value="GLYCOSYL HYDROLASE-RELATED"/>
    <property type="match status" value="1"/>
</dbReference>
<dbReference type="Proteomes" id="UP000616885">
    <property type="component" value="Unassembled WGS sequence"/>
</dbReference>
<dbReference type="GO" id="GO:0005975">
    <property type="term" value="P:carbohydrate metabolic process"/>
    <property type="evidence" value="ECO:0007669"/>
    <property type="project" value="InterPro"/>
</dbReference>
<feature type="compositionally biased region" description="Low complexity" evidence="1">
    <location>
        <begin position="360"/>
        <end position="381"/>
    </location>
</feature>
<feature type="region of interest" description="Disordered" evidence="1">
    <location>
        <begin position="355"/>
        <end position="381"/>
    </location>
</feature>
<dbReference type="GO" id="GO:0016757">
    <property type="term" value="F:glycosyltransferase activity"/>
    <property type="evidence" value="ECO:0007669"/>
    <property type="project" value="TreeGrafter"/>
</dbReference>
<evidence type="ECO:0000313" key="5">
    <source>
        <dbReference type="Proteomes" id="UP000616885"/>
    </source>
</evidence>
<feature type="compositionally biased region" description="Polar residues" evidence="1">
    <location>
        <begin position="304"/>
        <end position="318"/>
    </location>
</feature>
<dbReference type="GO" id="GO:0004553">
    <property type="term" value="F:hydrolase activity, hydrolyzing O-glycosyl compounds"/>
    <property type="evidence" value="ECO:0007669"/>
    <property type="project" value="InterPro"/>
</dbReference>
<dbReference type="AlphaFoldDB" id="A0A8H7TUM5"/>
<name>A0A8H7TUM5_BIOOC</name>
<accession>A0A8H7TUM5</accession>
<evidence type="ECO:0000313" key="4">
    <source>
        <dbReference type="EMBL" id="KAF9760055.1"/>
    </source>
</evidence>
<keyword evidence="2" id="KW-0732">Signal</keyword>